<dbReference type="EMBL" id="DS985244">
    <property type="protein sequence ID" value="EDV26016.1"/>
    <property type="molecule type" value="Genomic_DNA"/>
</dbReference>
<dbReference type="InterPro" id="IPR049567">
    <property type="entry name" value="WDR59-like"/>
</dbReference>
<dbReference type="OrthoDB" id="311712at2759"/>
<feature type="repeat" description="WD" evidence="2">
    <location>
        <begin position="138"/>
        <end position="180"/>
    </location>
</feature>
<dbReference type="Gene3D" id="3.10.110.10">
    <property type="entry name" value="Ubiquitin Conjugating Enzyme"/>
    <property type="match status" value="1"/>
</dbReference>
<dbReference type="GeneID" id="6752764"/>
<reference evidence="5 6" key="1">
    <citation type="journal article" date="2008" name="Nature">
        <title>The Trichoplax genome and the nature of placozoans.</title>
        <authorList>
            <person name="Srivastava M."/>
            <person name="Begovic E."/>
            <person name="Chapman J."/>
            <person name="Putnam N.H."/>
            <person name="Hellsten U."/>
            <person name="Kawashima T."/>
            <person name="Kuo A."/>
            <person name="Mitros T."/>
            <person name="Salamov A."/>
            <person name="Carpenter M.L."/>
            <person name="Signorovitch A.Y."/>
            <person name="Moreno M.A."/>
            <person name="Kamm K."/>
            <person name="Grimwood J."/>
            <person name="Schmutz J."/>
            <person name="Shapiro H."/>
            <person name="Grigoriev I.V."/>
            <person name="Buss L.W."/>
            <person name="Schierwater B."/>
            <person name="Dellaporta S.L."/>
            <person name="Rokhsar D.S."/>
        </authorList>
    </citation>
    <scope>NUCLEOTIDE SEQUENCE [LARGE SCALE GENOMIC DNA]</scope>
    <source>
        <strain evidence="5 6">Grell-BS-1999</strain>
    </source>
</reference>
<dbReference type="PANTHER" id="PTHR46170">
    <property type="entry name" value="GATOR COMPLEX PROTEIN WDR59"/>
    <property type="match status" value="1"/>
</dbReference>
<dbReference type="RefSeq" id="XP_002112049.1">
    <property type="nucleotide sequence ID" value="XM_002112013.1"/>
</dbReference>
<evidence type="ECO:0000259" key="4">
    <source>
        <dbReference type="PROSITE" id="PS50908"/>
    </source>
</evidence>
<protein>
    <recommendedName>
        <fullName evidence="4">RWD domain-containing protein</fullName>
    </recommendedName>
</protein>
<dbReference type="OMA" id="HRRETCL"/>
<dbReference type="InterPro" id="IPR016135">
    <property type="entry name" value="UBQ-conjugating_enzyme/RWD"/>
</dbReference>
<proteinExistence type="inferred from homology"/>
<organism evidence="5 6">
    <name type="scientific">Trichoplax adhaerens</name>
    <name type="common">Trichoplax reptans</name>
    <dbReference type="NCBI Taxonomy" id="10228"/>
    <lineage>
        <taxon>Eukaryota</taxon>
        <taxon>Metazoa</taxon>
        <taxon>Placozoa</taxon>
        <taxon>Uniplacotomia</taxon>
        <taxon>Trichoplacea</taxon>
        <taxon>Trichoplacidae</taxon>
        <taxon>Trichoplax</taxon>
    </lineage>
</organism>
<evidence type="ECO:0000313" key="6">
    <source>
        <dbReference type="Proteomes" id="UP000009022"/>
    </source>
</evidence>
<dbReference type="InParanoid" id="B3RVL1"/>
<dbReference type="SUPFAM" id="SSF50978">
    <property type="entry name" value="WD40 repeat-like"/>
    <property type="match status" value="1"/>
</dbReference>
<dbReference type="Proteomes" id="UP000009022">
    <property type="component" value="Unassembled WGS sequence"/>
</dbReference>
<dbReference type="GO" id="GO:0035591">
    <property type="term" value="F:signaling adaptor activity"/>
    <property type="evidence" value="ECO:0000318"/>
    <property type="project" value="GO_Central"/>
</dbReference>
<feature type="compositionally biased region" description="Polar residues" evidence="3">
    <location>
        <begin position="292"/>
        <end position="301"/>
    </location>
</feature>
<dbReference type="GO" id="GO:1904263">
    <property type="term" value="P:positive regulation of TORC1 signaling"/>
    <property type="evidence" value="ECO:0000318"/>
    <property type="project" value="GO_Central"/>
</dbReference>
<feature type="domain" description="RWD" evidence="4">
    <location>
        <begin position="326"/>
        <end position="425"/>
    </location>
</feature>
<dbReference type="GO" id="GO:0005774">
    <property type="term" value="C:vacuolar membrane"/>
    <property type="evidence" value="ECO:0000318"/>
    <property type="project" value="GO_Central"/>
</dbReference>
<dbReference type="GO" id="GO:0035859">
    <property type="term" value="C:Seh1-associated complex"/>
    <property type="evidence" value="ECO:0000318"/>
    <property type="project" value="GO_Central"/>
</dbReference>
<dbReference type="HOGENOM" id="CLU_009370_0_0_1"/>
<dbReference type="InterPro" id="IPR015943">
    <property type="entry name" value="WD40/YVTN_repeat-like_dom_sf"/>
</dbReference>
<dbReference type="Gene3D" id="2.130.10.10">
    <property type="entry name" value="YVTN repeat-like/Quinoprotein amine dehydrogenase"/>
    <property type="match status" value="1"/>
</dbReference>
<dbReference type="PROSITE" id="PS50908">
    <property type="entry name" value="RWD"/>
    <property type="match status" value="1"/>
</dbReference>
<dbReference type="Pfam" id="PF00400">
    <property type="entry name" value="WD40"/>
    <property type="match status" value="2"/>
</dbReference>
<evidence type="ECO:0000256" key="1">
    <source>
        <dbReference type="ARBA" id="ARBA00038452"/>
    </source>
</evidence>
<evidence type="ECO:0000313" key="5">
    <source>
        <dbReference type="EMBL" id="EDV26016.1"/>
    </source>
</evidence>
<dbReference type="eggNOG" id="KOG0309">
    <property type="taxonomic scope" value="Eukaryota"/>
</dbReference>
<feature type="region of interest" description="Disordered" evidence="3">
    <location>
        <begin position="425"/>
        <end position="445"/>
    </location>
</feature>
<dbReference type="CDD" id="cd16488">
    <property type="entry name" value="mRING-H2-C3H3C2_Mio-like"/>
    <property type="match status" value="1"/>
</dbReference>
<dbReference type="STRING" id="10228.B3RVL1"/>
<dbReference type="PhylomeDB" id="B3RVL1"/>
<dbReference type="SMART" id="SM00320">
    <property type="entry name" value="WD40"/>
    <property type="match status" value="4"/>
</dbReference>
<name>B3RVL1_TRIAD</name>
<dbReference type="PANTHER" id="PTHR46170:SF1">
    <property type="entry name" value="GATOR COMPLEX PROTEIN WDR59"/>
    <property type="match status" value="1"/>
</dbReference>
<dbReference type="PROSITE" id="PS50082">
    <property type="entry name" value="WD_REPEATS_2"/>
    <property type="match status" value="2"/>
</dbReference>
<feature type="region of interest" description="Disordered" evidence="3">
    <location>
        <begin position="292"/>
        <end position="314"/>
    </location>
</feature>
<gene>
    <name evidence="5" type="ORF">TRIADDRAFT_55691</name>
</gene>
<comment type="similarity">
    <text evidence="1">Belongs to the WD repeat WDR59 family.</text>
</comment>
<dbReference type="CTD" id="6752764"/>
<dbReference type="GO" id="GO:0034198">
    <property type="term" value="P:cellular response to amino acid starvation"/>
    <property type="evidence" value="ECO:0000318"/>
    <property type="project" value="GO_Central"/>
</dbReference>
<dbReference type="AlphaFoldDB" id="B3RVL1"/>
<dbReference type="Pfam" id="PF05773">
    <property type="entry name" value="RWD"/>
    <property type="match status" value="1"/>
</dbReference>
<dbReference type="SUPFAM" id="SSF54495">
    <property type="entry name" value="UBC-like"/>
    <property type="match status" value="1"/>
</dbReference>
<dbReference type="InterPro" id="IPR036322">
    <property type="entry name" value="WD40_repeat_dom_sf"/>
</dbReference>
<accession>B3RVL1</accession>
<dbReference type="InterPro" id="IPR001680">
    <property type="entry name" value="WD40_rpt"/>
</dbReference>
<dbReference type="InterPro" id="IPR006575">
    <property type="entry name" value="RWD_dom"/>
</dbReference>
<keyword evidence="6" id="KW-1185">Reference proteome</keyword>
<keyword evidence="2" id="KW-0853">WD repeat</keyword>
<evidence type="ECO:0000256" key="3">
    <source>
        <dbReference type="SAM" id="MobiDB-lite"/>
    </source>
</evidence>
<dbReference type="KEGG" id="tad:TRIADDRAFT_55691"/>
<evidence type="ECO:0000256" key="2">
    <source>
        <dbReference type="PROSITE-ProRule" id="PRU00221"/>
    </source>
</evidence>
<sequence>MAIDGSGARAALASRRLIALVDLDEPDKIVSTWTRPSKFDVSNVEWNPHVTSRNFMALLLNQKVVIAELTDGAFEEVGILRGHTRVIRQYRIVSKLCTHTGISQVRWNKSNPNIMATAHDAAIRIWDNRKGNCPLLNVTAHSLKIHGLDWKYNQGNVLVSCGQDCCVKIWDTSKDLTTTHNLSHTAAVWRARFTPFKNGLVTASMPTSISEQNLLLWNVSSFSNNVKPAPIYAFEGYDGVIVDFRWRYPFNFSGDKYTLVTWSTDRALRLWTIDKEMIAKFIGPEKETSSEYQYSNNSVTDKSNDHRSKIRKSSSISQQRQLAFDQEYNNICFTSYQPLKVLQDFKNRSCLVTGKYTEFTVSININFPEHYPSAPPRIKFVHPTTLPNNLQGQLSTSLNEEAANYMGRNCLEACINQIYSFLSGRDDPGKPPDPSTRVPPARTSGGRFNSSGLFVSFHRPFSEESEKRAKESYTEVEPIRKHGNSIIYSRQVSVPVKKSQKHIMRGHSSDTLENRQNPSHVENIEPVSSNPKFLERSVSNESRLKFMVAISDLTKLEVVNKQLGKDYKLLHNEKYTSEACKANIQLAELIGRSDLIQTWSILSEITVNNLSFDESDPWSSPFYVHPFGRKLVMSLIDYYINLRDVQTLAMMICLLGGTGYISSDQSKRQCCLLDPSRRKQYISFIKSYSNILYSWGFLISRAEIMKYLKKDSGNSLAEFLVPHEVNRTNETVCKDCKHHQFRCSVCNGHVKGISIFCFKCNHGGHYHHLKKWFESNNCCALGCGCCCEDYNFVNIGE</sequence>
<feature type="repeat" description="WD" evidence="2">
    <location>
        <begin position="102"/>
        <end position="127"/>
    </location>
</feature>